<evidence type="ECO:0000313" key="1">
    <source>
        <dbReference type="EMBL" id="GAF78726.1"/>
    </source>
</evidence>
<sequence length="123" mass="13518">PAWLARAGILLERVGLVRGERSERFWAATFHRLLPRLPRGKCTVSGFRVDVYGEQDGREAHRWYTCVGRMKNITSIPAALGAVVLAQGEIAERGAFAPEAVIDPGPFLAKLEPLGVKVEEHEG</sequence>
<organism evidence="1">
    <name type="scientific">marine sediment metagenome</name>
    <dbReference type="NCBI Taxonomy" id="412755"/>
    <lineage>
        <taxon>unclassified sequences</taxon>
        <taxon>metagenomes</taxon>
        <taxon>ecological metagenomes</taxon>
    </lineage>
</organism>
<protein>
    <submittedName>
        <fullName evidence="1">Uncharacterized protein</fullName>
    </submittedName>
</protein>
<name>X0SU99_9ZZZZ</name>
<reference evidence="1" key="1">
    <citation type="journal article" date="2014" name="Front. Microbiol.">
        <title>High frequency of phylogenetically diverse reductive dehalogenase-homologous genes in deep subseafloor sedimentary metagenomes.</title>
        <authorList>
            <person name="Kawai M."/>
            <person name="Futagami T."/>
            <person name="Toyoda A."/>
            <person name="Takaki Y."/>
            <person name="Nishi S."/>
            <person name="Hori S."/>
            <person name="Arai W."/>
            <person name="Tsubouchi T."/>
            <person name="Morono Y."/>
            <person name="Uchiyama I."/>
            <person name="Ito T."/>
            <person name="Fujiyama A."/>
            <person name="Inagaki F."/>
            <person name="Takami H."/>
        </authorList>
    </citation>
    <scope>NUCLEOTIDE SEQUENCE</scope>
    <source>
        <strain evidence="1">Expedition CK06-06</strain>
    </source>
</reference>
<dbReference type="Gene3D" id="3.40.50.720">
    <property type="entry name" value="NAD(P)-binding Rossmann-like Domain"/>
    <property type="match status" value="1"/>
</dbReference>
<proteinExistence type="predicted"/>
<dbReference type="AlphaFoldDB" id="X0SU99"/>
<dbReference type="EMBL" id="BARS01000530">
    <property type="protein sequence ID" value="GAF78726.1"/>
    <property type="molecule type" value="Genomic_DNA"/>
</dbReference>
<comment type="caution">
    <text evidence="1">The sequence shown here is derived from an EMBL/GenBank/DDBJ whole genome shotgun (WGS) entry which is preliminary data.</text>
</comment>
<feature type="non-terminal residue" evidence="1">
    <location>
        <position position="1"/>
    </location>
</feature>
<gene>
    <name evidence="1" type="ORF">S01H1_01256</name>
</gene>
<accession>X0SU99</accession>